<dbReference type="InterPro" id="IPR013216">
    <property type="entry name" value="Methyltransf_11"/>
</dbReference>
<dbReference type="SUPFAM" id="SSF53335">
    <property type="entry name" value="S-adenosyl-L-methionine-dependent methyltransferases"/>
    <property type="match status" value="1"/>
</dbReference>
<sequence>MMPIQGFDDWLDTPQGRYVLQWEQAKHDQLVADIFGFNAVQLGLPQYDFLRANRMPFRLHCDDLPGGIGSGRLITNPHYLPFASASMDLVVLPHLLEFHEAPHQILREVERVLVPEGSVIVTGFNPFSLWGLRRRFTRAAGAPPPWRGHYLSVMRLKDWFALLGLETHSGSFGCYAPPFSQENHLRRWRFIELAGNRWWPYGGATYIIQAIKRTHGMRLIPPGWRERMMHAKALATVTAPRPRPRPSSRSSRFNLQNCNKPEES</sequence>
<dbReference type="InterPro" id="IPR029063">
    <property type="entry name" value="SAM-dependent_MTases_sf"/>
</dbReference>
<feature type="compositionally biased region" description="Polar residues" evidence="1">
    <location>
        <begin position="253"/>
        <end position="264"/>
    </location>
</feature>
<reference evidence="3" key="1">
    <citation type="submission" date="2017-03" db="EMBL/GenBank/DDBJ databases">
        <authorList>
            <consortium name="AG Boll"/>
        </authorList>
    </citation>
    <scope>NUCLEOTIDE SEQUENCE [LARGE SCALE GENOMIC DNA]</scope>
    <source>
        <strain evidence="3">Chol</strain>
    </source>
</reference>
<feature type="domain" description="Methyltransferase type 11" evidence="2">
    <location>
        <begin position="77"/>
        <end position="121"/>
    </location>
</feature>
<evidence type="ECO:0000313" key="3">
    <source>
        <dbReference type="EMBL" id="SMB28970.1"/>
    </source>
</evidence>
<dbReference type="EMBL" id="LT837803">
    <property type="protein sequence ID" value="SMB28970.1"/>
    <property type="molecule type" value="Genomic_DNA"/>
</dbReference>
<dbReference type="Proteomes" id="UP000242886">
    <property type="component" value="Chromosome SDENCHOL"/>
</dbReference>
<proteinExistence type="predicted"/>
<protein>
    <submittedName>
        <fullName evidence="3">Generic methyl-transferase</fullName>
    </submittedName>
</protein>
<name>A0A7Z7MVT3_9PROT</name>
<dbReference type="Gene3D" id="3.40.50.150">
    <property type="entry name" value="Vaccinia Virus protein VP39"/>
    <property type="match status" value="1"/>
</dbReference>
<dbReference type="RefSeq" id="WP_331844122.1">
    <property type="nucleotide sequence ID" value="NZ_LT837803.1"/>
</dbReference>
<accession>A0A7Z7MVT3</accession>
<evidence type="ECO:0000313" key="4">
    <source>
        <dbReference type="Proteomes" id="UP000242886"/>
    </source>
</evidence>
<dbReference type="GO" id="GO:0008757">
    <property type="term" value="F:S-adenosylmethionine-dependent methyltransferase activity"/>
    <property type="evidence" value="ECO:0007669"/>
    <property type="project" value="InterPro"/>
</dbReference>
<dbReference type="Pfam" id="PF08241">
    <property type="entry name" value="Methyltransf_11"/>
    <property type="match status" value="1"/>
</dbReference>
<keyword evidence="4" id="KW-1185">Reference proteome</keyword>
<gene>
    <name evidence="3" type="ORF">SDENCHOL_20731</name>
</gene>
<evidence type="ECO:0000259" key="2">
    <source>
        <dbReference type="Pfam" id="PF08241"/>
    </source>
</evidence>
<feature type="region of interest" description="Disordered" evidence="1">
    <location>
        <begin position="236"/>
        <end position="264"/>
    </location>
</feature>
<organism evidence="3 4">
    <name type="scientific">Sterolibacterium denitrificans</name>
    <dbReference type="NCBI Taxonomy" id="157592"/>
    <lineage>
        <taxon>Bacteria</taxon>
        <taxon>Pseudomonadati</taxon>
        <taxon>Pseudomonadota</taxon>
        <taxon>Betaproteobacteria</taxon>
        <taxon>Nitrosomonadales</taxon>
        <taxon>Sterolibacteriaceae</taxon>
        <taxon>Sterolibacterium</taxon>
    </lineage>
</organism>
<dbReference type="AlphaFoldDB" id="A0A7Z7MVT3"/>
<evidence type="ECO:0000256" key="1">
    <source>
        <dbReference type="SAM" id="MobiDB-lite"/>
    </source>
</evidence>